<evidence type="ECO:0000313" key="2">
    <source>
        <dbReference type="Proteomes" id="UP000064029"/>
    </source>
</evidence>
<protein>
    <submittedName>
        <fullName evidence="1">Uncharacterized protein</fullName>
    </submittedName>
</protein>
<dbReference type="RefSeq" id="WP_042585159.1">
    <property type="nucleotide sequence ID" value="NZ_LOVH01000059.1"/>
</dbReference>
<comment type="caution">
    <text evidence="1">The sequence shown here is derived from an EMBL/GenBank/DDBJ whole genome shotgun (WGS) entry which is preliminary data.</text>
</comment>
<gene>
    <name evidence="1" type="ORF">WJ33_34750</name>
</gene>
<evidence type="ECO:0000313" key="1">
    <source>
        <dbReference type="EMBL" id="KVG57612.1"/>
    </source>
</evidence>
<reference evidence="1 2" key="1">
    <citation type="submission" date="2015-11" db="EMBL/GenBank/DDBJ databases">
        <title>Expanding the genomic diversity of Burkholderia species for the development of highly accurate diagnostics.</title>
        <authorList>
            <person name="Sahl J."/>
            <person name="Keim P."/>
            <person name="Wagner D."/>
        </authorList>
    </citation>
    <scope>NUCLEOTIDE SEQUENCE [LARGE SCALE GENOMIC DNA]</scope>
    <source>
        <strain evidence="1 2">MSMB2036</strain>
    </source>
</reference>
<sequence length="78" mass="8644">MSTTITNAGYGVWNNTIDVTAQVRREYANGTRVFLAGNQYGDPSPGDRKYLYIFWTINNGPAQSGVTGENDNRGIRIE</sequence>
<name>A0A124Z891_9BURK</name>
<accession>A0A124Z891</accession>
<dbReference type="AlphaFoldDB" id="A0A124Z891"/>
<organism evidence="1 2">
    <name type="scientific">Burkholderia ubonensis</name>
    <dbReference type="NCBI Taxonomy" id="101571"/>
    <lineage>
        <taxon>Bacteria</taxon>
        <taxon>Pseudomonadati</taxon>
        <taxon>Pseudomonadota</taxon>
        <taxon>Betaproteobacteria</taxon>
        <taxon>Burkholderiales</taxon>
        <taxon>Burkholderiaceae</taxon>
        <taxon>Burkholderia</taxon>
        <taxon>Burkholderia cepacia complex</taxon>
    </lineage>
</organism>
<dbReference type="EMBL" id="LOXM01000236">
    <property type="protein sequence ID" value="KVG57612.1"/>
    <property type="molecule type" value="Genomic_DNA"/>
</dbReference>
<dbReference type="Proteomes" id="UP000064029">
    <property type="component" value="Unassembled WGS sequence"/>
</dbReference>
<proteinExistence type="predicted"/>
<dbReference type="OrthoDB" id="6024840at2"/>